<protein>
    <submittedName>
        <fullName evidence="1">Uncharacterized protein</fullName>
    </submittedName>
</protein>
<accession>A0A3N4M251</accession>
<dbReference type="EMBL" id="ML121532">
    <property type="protein sequence ID" value="RPB27021.1"/>
    <property type="molecule type" value="Genomic_DNA"/>
</dbReference>
<dbReference type="Proteomes" id="UP000267821">
    <property type="component" value="Unassembled WGS sequence"/>
</dbReference>
<evidence type="ECO:0000313" key="1">
    <source>
        <dbReference type="EMBL" id="RPB27021.1"/>
    </source>
</evidence>
<keyword evidence="2" id="KW-1185">Reference proteome</keyword>
<reference evidence="1 2" key="1">
    <citation type="journal article" date="2018" name="Nat. Ecol. Evol.">
        <title>Pezizomycetes genomes reveal the molecular basis of ectomycorrhizal truffle lifestyle.</title>
        <authorList>
            <person name="Murat C."/>
            <person name="Payen T."/>
            <person name="Noel B."/>
            <person name="Kuo A."/>
            <person name="Morin E."/>
            <person name="Chen J."/>
            <person name="Kohler A."/>
            <person name="Krizsan K."/>
            <person name="Balestrini R."/>
            <person name="Da Silva C."/>
            <person name="Montanini B."/>
            <person name="Hainaut M."/>
            <person name="Levati E."/>
            <person name="Barry K.W."/>
            <person name="Belfiori B."/>
            <person name="Cichocki N."/>
            <person name="Clum A."/>
            <person name="Dockter R.B."/>
            <person name="Fauchery L."/>
            <person name="Guy J."/>
            <person name="Iotti M."/>
            <person name="Le Tacon F."/>
            <person name="Lindquist E.A."/>
            <person name="Lipzen A."/>
            <person name="Malagnac F."/>
            <person name="Mello A."/>
            <person name="Molinier V."/>
            <person name="Miyauchi S."/>
            <person name="Poulain J."/>
            <person name="Riccioni C."/>
            <person name="Rubini A."/>
            <person name="Sitrit Y."/>
            <person name="Splivallo R."/>
            <person name="Traeger S."/>
            <person name="Wang M."/>
            <person name="Zifcakova L."/>
            <person name="Wipf D."/>
            <person name="Zambonelli A."/>
            <person name="Paolocci F."/>
            <person name="Nowrousian M."/>
            <person name="Ottonello S."/>
            <person name="Baldrian P."/>
            <person name="Spatafora J.W."/>
            <person name="Henrissat B."/>
            <person name="Nagy L.G."/>
            <person name="Aury J.M."/>
            <person name="Wincker P."/>
            <person name="Grigoriev I.V."/>
            <person name="Bonfante P."/>
            <person name="Martin F.M."/>
        </authorList>
    </citation>
    <scope>NUCLEOTIDE SEQUENCE [LARGE SCALE GENOMIC DNA]</scope>
    <source>
        <strain evidence="1 2">ATCC MYA-4762</strain>
    </source>
</reference>
<name>A0A3N4M251_9PEZI</name>
<dbReference type="InParanoid" id="A0A3N4M251"/>
<organism evidence="1 2">
    <name type="scientific">Terfezia boudieri ATCC MYA-4762</name>
    <dbReference type="NCBI Taxonomy" id="1051890"/>
    <lineage>
        <taxon>Eukaryota</taxon>
        <taxon>Fungi</taxon>
        <taxon>Dikarya</taxon>
        <taxon>Ascomycota</taxon>
        <taxon>Pezizomycotina</taxon>
        <taxon>Pezizomycetes</taxon>
        <taxon>Pezizales</taxon>
        <taxon>Pezizaceae</taxon>
        <taxon>Terfezia</taxon>
    </lineage>
</organism>
<proteinExistence type="predicted"/>
<dbReference type="AlphaFoldDB" id="A0A3N4M251"/>
<gene>
    <name evidence="1" type="ORF">L211DRAFT_603277</name>
</gene>
<evidence type="ECO:0000313" key="2">
    <source>
        <dbReference type="Proteomes" id="UP000267821"/>
    </source>
</evidence>
<sequence length="79" mass="8689">MSHHRTCMKDEITVLIASCCASLLHSNQTTFTHTPGLVSGMDPVSSALQLGTKDGGQGWERRVSGHWVPVWERGDGRNR</sequence>